<evidence type="ECO:0000259" key="5">
    <source>
        <dbReference type="Pfam" id="PF01982"/>
    </source>
</evidence>
<protein>
    <submittedName>
        <fullName evidence="6">DUF120 domain-containing protein</fullName>
    </submittedName>
</protein>
<gene>
    <name evidence="6" type="ORF">GJR99_06225</name>
</gene>
<dbReference type="Pfam" id="PF01982">
    <property type="entry name" value="CTP-dep_RFKase"/>
    <property type="match status" value="1"/>
</dbReference>
<feature type="domain" description="Riboflavin kinase" evidence="5">
    <location>
        <begin position="6"/>
        <end position="115"/>
    </location>
</feature>
<keyword evidence="1" id="KW-0285">Flavoprotein</keyword>
<reference evidence="6 7" key="1">
    <citation type="submission" date="2019-11" db="EMBL/GenBank/DDBJ databases">
        <title>Whole genome sequence of Haloferax sp. MBLA0078.</title>
        <authorList>
            <person name="Seo M.-J."/>
            <person name="Cho E.-S."/>
        </authorList>
    </citation>
    <scope>NUCLEOTIDE SEQUENCE [LARGE SCALE GENOMIC DNA]</scope>
    <source>
        <strain evidence="6 7">MBLA0078</strain>
    </source>
</reference>
<dbReference type="SUPFAM" id="SSF82114">
    <property type="entry name" value="Riboflavin kinase-like"/>
    <property type="match status" value="1"/>
</dbReference>
<dbReference type="OrthoDB" id="30955at2157"/>
<sequence length="211" mass="21092">MHGMLTTGSGTAAGFVAAVDDALGAALGFEPFHGTLNLEIDAETTRPAPTASLDEVGNDHCDGVDLTACRVGGVRAAVLRPLVPGYPPTKVEVVAPVRLRSLFRVGPGDSVRLTVDDSSPSTLTADPAALDAFDAVVVGADGAFDAGSLPDTLSCSSVEGGASGERLAEVFARLDATPGNGVYVGATDGDAAAAATAGTSFLHVDQLSAVR</sequence>
<evidence type="ECO:0000256" key="1">
    <source>
        <dbReference type="ARBA" id="ARBA00022630"/>
    </source>
</evidence>
<dbReference type="GO" id="GO:0008531">
    <property type="term" value="F:riboflavin kinase activity"/>
    <property type="evidence" value="ECO:0007669"/>
    <property type="project" value="InterPro"/>
</dbReference>
<keyword evidence="4" id="KW-0547">Nucleotide-binding</keyword>
<name>A0A6A8G7B8_9EURY</name>
<proteinExistence type="predicted"/>
<dbReference type="Gene3D" id="2.40.30.30">
    <property type="entry name" value="Riboflavin kinase-like"/>
    <property type="match status" value="1"/>
</dbReference>
<dbReference type="AlphaFoldDB" id="A0A6A8G7B8"/>
<evidence type="ECO:0000256" key="2">
    <source>
        <dbReference type="ARBA" id="ARBA00022643"/>
    </source>
</evidence>
<dbReference type="EMBL" id="WKJQ01000001">
    <property type="protein sequence ID" value="MRW96173.1"/>
    <property type="molecule type" value="Genomic_DNA"/>
</dbReference>
<evidence type="ECO:0000256" key="3">
    <source>
        <dbReference type="ARBA" id="ARBA00022679"/>
    </source>
</evidence>
<dbReference type="InterPro" id="IPR023465">
    <property type="entry name" value="Riboflavin_kinase_dom_sf"/>
</dbReference>
<keyword evidence="7" id="KW-1185">Reference proteome</keyword>
<dbReference type="GO" id="GO:0009231">
    <property type="term" value="P:riboflavin biosynthetic process"/>
    <property type="evidence" value="ECO:0007669"/>
    <property type="project" value="InterPro"/>
</dbReference>
<evidence type="ECO:0000313" key="6">
    <source>
        <dbReference type="EMBL" id="MRW96173.1"/>
    </source>
</evidence>
<evidence type="ECO:0000313" key="7">
    <source>
        <dbReference type="Proteomes" id="UP000443423"/>
    </source>
</evidence>
<comment type="caution">
    <text evidence="6">The sequence shown here is derived from an EMBL/GenBank/DDBJ whole genome shotgun (WGS) entry which is preliminary data.</text>
</comment>
<dbReference type="Proteomes" id="UP000443423">
    <property type="component" value="Unassembled WGS sequence"/>
</dbReference>
<dbReference type="GO" id="GO:0000166">
    <property type="term" value="F:nucleotide binding"/>
    <property type="evidence" value="ECO:0007669"/>
    <property type="project" value="UniProtKB-KW"/>
</dbReference>
<accession>A0A6A8G7B8</accession>
<keyword evidence="2" id="KW-0288">FMN</keyword>
<organism evidence="6 7">
    <name type="scientific">Haloferax marinum</name>
    <dbReference type="NCBI Taxonomy" id="2666143"/>
    <lineage>
        <taxon>Archaea</taxon>
        <taxon>Methanobacteriati</taxon>
        <taxon>Methanobacteriota</taxon>
        <taxon>Stenosarchaea group</taxon>
        <taxon>Halobacteria</taxon>
        <taxon>Halobacteriales</taxon>
        <taxon>Haloferacaceae</taxon>
        <taxon>Haloferax</taxon>
    </lineage>
</organism>
<dbReference type="InterPro" id="IPR023602">
    <property type="entry name" value="Riboflavin_kinase_CTP-dep"/>
</dbReference>
<keyword evidence="3" id="KW-0808">Transferase</keyword>
<evidence type="ECO:0000256" key="4">
    <source>
        <dbReference type="ARBA" id="ARBA00022741"/>
    </source>
</evidence>